<dbReference type="Proteomes" id="UP000426246">
    <property type="component" value="Chromosome"/>
</dbReference>
<dbReference type="Gene3D" id="3.60.10.10">
    <property type="entry name" value="Endonuclease/exonuclease/phosphatase"/>
    <property type="match status" value="1"/>
</dbReference>
<evidence type="ECO:0000259" key="1">
    <source>
        <dbReference type="Pfam" id="PF03372"/>
    </source>
</evidence>
<dbReference type="GO" id="GO:0003824">
    <property type="term" value="F:catalytic activity"/>
    <property type="evidence" value="ECO:0007669"/>
    <property type="project" value="InterPro"/>
</dbReference>
<dbReference type="InterPro" id="IPR051916">
    <property type="entry name" value="GPI-anchor_lipid_remodeler"/>
</dbReference>
<organism evidence="2 3">
    <name type="scientific">Paenibacillus psychroresistens</name>
    <dbReference type="NCBI Taxonomy" id="1778678"/>
    <lineage>
        <taxon>Bacteria</taxon>
        <taxon>Bacillati</taxon>
        <taxon>Bacillota</taxon>
        <taxon>Bacilli</taxon>
        <taxon>Bacillales</taxon>
        <taxon>Paenibacillaceae</taxon>
        <taxon>Paenibacillus</taxon>
    </lineage>
</organism>
<dbReference type="PANTHER" id="PTHR14859:SF15">
    <property type="entry name" value="ENDONUCLEASE_EXONUCLEASE_PHOSPHATASE DOMAIN-CONTAINING PROTEIN"/>
    <property type="match status" value="1"/>
</dbReference>
<keyword evidence="3" id="KW-1185">Reference proteome</keyword>
<name>A0A6B8RRA4_9BACL</name>
<dbReference type="EMBL" id="CP034235">
    <property type="protein sequence ID" value="QGQ98499.1"/>
    <property type="molecule type" value="Genomic_DNA"/>
</dbReference>
<feature type="domain" description="Endonuclease/exonuclease/phosphatase" evidence="1">
    <location>
        <begin position="4"/>
        <end position="220"/>
    </location>
</feature>
<dbReference type="PANTHER" id="PTHR14859">
    <property type="entry name" value="CALCOFLUOR WHITE HYPERSENSITIVE PROTEIN PRECURSOR"/>
    <property type="match status" value="1"/>
</dbReference>
<accession>A0A6B8RRA4</accession>
<proteinExistence type="predicted"/>
<dbReference type="Pfam" id="PF03372">
    <property type="entry name" value="Exo_endo_phos"/>
    <property type="match status" value="1"/>
</dbReference>
<protein>
    <recommendedName>
        <fullName evidence="1">Endonuclease/exonuclease/phosphatase domain-containing protein</fullName>
    </recommendedName>
</protein>
<dbReference type="OrthoDB" id="155529at2"/>
<dbReference type="InterPro" id="IPR036691">
    <property type="entry name" value="Endo/exonu/phosph_ase_sf"/>
</dbReference>
<gene>
    <name evidence="2" type="ORF">EHS13_28275</name>
</gene>
<dbReference type="InterPro" id="IPR005135">
    <property type="entry name" value="Endo/exonuclease/phosphatase"/>
</dbReference>
<dbReference type="GO" id="GO:0006506">
    <property type="term" value="P:GPI anchor biosynthetic process"/>
    <property type="evidence" value="ECO:0007669"/>
    <property type="project" value="TreeGrafter"/>
</dbReference>
<dbReference type="GO" id="GO:0016020">
    <property type="term" value="C:membrane"/>
    <property type="evidence" value="ECO:0007669"/>
    <property type="project" value="GOC"/>
</dbReference>
<dbReference type="SUPFAM" id="SSF56219">
    <property type="entry name" value="DNase I-like"/>
    <property type="match status" value="1"/>
</dbReference>
<evidence type="ECO:0000313" key="3">
    <source>
        <dbReference type="Proteomes" id="UP000426246"/>
    </source>
</evidence>
<evidence type="ECO:0000313" key="2">
    <source>
        <dbReference type="EMBL" id="QGQ98499.1"/>
    </source>
</evidence>
<dbReference type="KEGG" id="ppsc:EHS13_28275"/>
<dbReference type="AlphaFoldDB" id="A0A6B8RRA4"/>
<reference evidence="3" key="1">
    <citation type="submission" date="2018-11" db="EMBL/GenBank/DDBJ databases">
        <title>Complete genome sequence of Paenibacillus sp. ML311-T8.</title>
        <authorList>
            <person name="Nam Y.-D."/>
            <person name="Kang J."/>
            <person name="Chung W.-H."/>
            <person name="Park Y.S."/>
        </authorList>
    </citation>
    <scope>NUCLEOTIDE SEQUENCE [LARGE SCALE GENOMIC DNA]</scope>
    <source>
        <strain evidence="3">ML311-T8</strain>
    </source>
</reference>
<sequence>MKVMTFNIHHGKGLDGKTDLGRILKEILKSEADIVALQEVDRFQPRSYFRDQVTILAKGAGMFSCYSPSLNFGFSQYGNAILSKWPIASKTIFNMDGGLERRSILIANIKLSGAQSPNELESSFTIVNTHLGVLAQEYKWQMPILCEKINELSMPTIVLGDFNMEPSNATMKIIDPKWHRIRLPRPQATMQNGKQIDHIFTNKGCRDSRAWVQETVASDHHAVLAELPDFLK</sequence>